<organism evidence="1 2">
    <name type="scientific">Panagrolaimus sp. ES5</name>
    <dbReference type="NCBI Taxonomy" id="591445"/>
    <lineage>
        <taxon>Eukaryota</taxon>
        <taxon>Metazoa</taxon>
        <taxon>Ecdysozoa</taxon>
        <taxon>Nematoda</taxon>
        <taxon>Chromadorea</taxon>
        <taxon>Rhabditida</taxon>
        <taxon>Tylenchina</taxon>
        <taxon>Panagrolaimomorpha</taxon>
        <taxon>Panagrolaimoidea</taxon>
        <taxon>Panagrolaimidae</taxon>
        <taxon>Panagrolaimus</taxon>
    </lineage>
</organism>
<sequence length="235" mass="27316">MNMFKKKEEKKQANVFIEIDLDRRRGKRYPEYNYMDLVNDQKRKMNTYCDDEDSRYVDPDAAEIVKRLEAKYGNKKSKKAKYHIDDFIDKSQGYDLSDPFVDDTDIYDEYLPSTMSTSKGGFYINRGKLDFKNVVNEDDSSDEEKKRAPAIPTERTNQQRPSTLSNEKNSHHHRNERAPPIPTEKSSNHQRAPAIPSERNSHHRPQERAPAIPNLARTHATSTITKEKSPAQRGK</sequence>
<dbReference type="Proteomes" id="UP000887579">
    <property type="component" value="Unplaced"/>
</dbReference>
<protein>
    <submittedName>
        <fullName evidence="2">Hpc2-related domain-containing protein</fullName>
    </submittedName>
</protein>
<name>A0AC34FUK9_9BILA</name>
<reference evidence="2" key="1">
    <citation type="submission" date="2022-11" db="UniProtKB">
        <authorList>
            <consortium name="WormBaseParasite"/>
        </authorList>
    </citation>
    <scope>IDENTIFICATION</scope>
</reference>
<dbReference type="WBParaSite" id="ES5_v2.g21080.t1">
    <property type="protein sequence ID" value="ES5_v2.g21080.t1"/>
    <property type="gene ID" value="ES5_v2.g21080"/>
</dbReference>
<evidence type="ECO:0000313" key="2">
    <source>
        <dbReference type="WBParaSite" id="ES5_v2.g21080.t1"/>
    </source>
</evidence>
<proteinExistence type="predicted"/>
<evidence type="ECO:0000313" key="1">
    <source>
        <dbReference type="Proteomes" id="UP000887579"/>
    </source>
</evidence>
<accession>A0AC34FUK9</accession>